<proteinExistence type="predicted"/>
<dbReference type="Gene3D" id="3.40.50.1820">
    <property type="entry name" value="alpha/beta hydrolase"/>
    <property type="match status" value="1"/>
</dbReference>
<dbReference type="InterPro" id="IPR000073">
    <property type="entry name" value="AB_hydrolase_1"/>
</dbReference>
<dbReference type="EMBL" id="JAUTXY010000005">
    <property type="protein sequence ID" value="MEE2058499.1"/>
    <property type="molecule type" value="Genomic_DNA"/>
</dbReference>
<dbReference type="RefSeq" id="WP_330133743.1">
    <property type="nucleotide sequence ID" value="NZ_JAUTXY010000005.1"/>
</dbReference>
<keyword evidence="3" id="KW-1185">Reference proteome</keyword>
<keyword evidence="2" id="KW-0378">Hydrolase</keyword>
<dbReference type="Pfam" id="PF12697">
    <property type="entry name" value="Abhydrolase_6"/>
    <property type="match status" value="1"/>
</dbReference>
<gene>
    <name evidence="2" type="ORF">Q7514_13300</name>
</gene>
<reference evidence="2 3" key="1">
    <citation type="submission" date="2023-07" db="EMBL/GenBank/DDBJ databases">
        <authorList>
            <person name="Girao M."/>
            <person name="Carvalho M.F."/>
        </authorList>
    </citation>
    <scope>NUCLEOTIDE SEQUENCE [LARGE SCALE GENOMIC DNA]</scope>
    <source>
        <strain evidence="2 3">YIM65754</strain>
    </source>
</reference>
<accession>A0ABU7LB07</accession>
<evidence type="ECO:0000313" key="3">
    <source>
        <dbReference type="Proteomes" id="UP001336020"/>
    </source>
</evidence>
<name>A0ABU7LB07_9NOCA</name>
<feature type="domain" description="AB hydrolase-1" evidence="1">
    <location>
        <begin position="43"/>
        <end position="273"/>
    </location>
</feature>
<dbReference type="InterPro" id="IPR029058">
    <property type="entry name" value="AB_hydrolase_fold"/>
</dbReference>
<dbReference type="GO" id="GO:0016787">
    <property type="term" value="F:hydrolase activity"/>
    <property type="evidence" value="ECO:0007669"/>
    <property type="project" value="UniProtKB-KW"/>
</dbReference>
<evidence type="ECO:0000259" key="1">
    <source>
        <dbReference type="Pfam" id="PF12697"/>
    </source>
</evidence>
<evidence type="ECO:0000313" key="2">
    <source>
        <dbReference type="EMBL" id="MEE2058499.1"/>
    </source>
</evidence>
<protein>
    <submittedName>
        <fullName evidence="2">Alpha/beta fold hydrolase</fullName>
    </submittedName>
</protein>
<organism evidence="2 3">
    <name type="scientific">Rhodococcus artemisiae</name>
    <dbReference type="NCBI Taxonomy" id="714159"/>
    <lineage>
        <taxon>Bacteria</taxon>
        <taxon>Bacillati</taxon>
        <taxon>Actinomycetota</taxon>
        <taxon>Actinomycetes</taxon>
        <taxon>Mycobacteriales</taxon>
        <taxon>Nocardiaceae</taxon>
        <taxon>Rhodococcus</taxon>
    </lineage>
</organism>
<dbReference type="Proteomes" id="UP001336020">
    <property type="component" value="Unassembled WGS sequence"/>
</dbReference>
<comment type="caution">
    <text evidence="2">The sequence shown here is derived from an EMBL/GenBank/DDBJ whole genome shotgun (WGS) entry which is preliminary data.</text>
</comment>
<sequence length="297" mass="32367">MSTAGVGTPEHIGVDRPVDRVVGVDGVPMSARCVYVEQPRAVVVALHGGATTSRYYDFPGLPELSLLRTGVESGYTVLAIDRPGYGASPDRDRAFDDPQRRVDATFSAVERLLEERSWGAGLFVVGHSAGCDLAVRMAADPRGDGLLGLEIAGTGTDKFEDALRIIEGIRATRNRSTIRDLLWQPEELYPEEVRGGRSLTSAAPHYETAVAVQWPRDFAQLAPQVRVPVRLSCAEHERVWRTDEEARTVIAGLFSSSPRFVDHTQPASGHNISVGFGAPDYHRSVLAFVEECITEVT</sequence>
<dbReference type="SUPFAM" id="SSF53474">
    <property type="entry name" value="alpha/beta-Hydrolases"/>
    <property type="match status" value="1"/>
</dbReference>